<dbReference type="AlphaFoldDB" id="A0A644YFR8"/>
<sequence length="198" mass="22204">MQLIRITSIPMKCEFEVEPARLQVQRAQNPRQQVTVTPSRLTLSSNDIKVRLDTTDLRASLNQRSSADFATYTADLGRQAASMAIDDAVQEGSEMQRIEDGVSIAQIIQQKMMDQPDSAMVFLPTVGPDISWEPGNLSTDYQPASVETDWQIMKNQMEYIPGKFHMKILQYPDVKVEYLGGPNYVPPSADPEYTETSA</sequence>
<dbReference type="Pfam" id="PF20074">
    <property type="entry name" value="DUF6470"/>
    <property type="match status" value="1"/>
</dbReference>
<name>A0A644YFR8_9ZZZZ</name>
<organism evidence="1">
    <name type="scientific">bioreactor metagenome</name>
    <dbReference type="NCBI Taxonomy" id="1076179"/>
    <lineage>
        <taxon>unclassified sequences</taxon>
        <taxon>metagenomes</taxon>
        <taxon>ecological metagenomes</taxon>
    </lineage>
</organism>
<comment type="caution">
    <text evidence="1">The sequence shown here is derived from an EMBL/GenBank/DDBJ whole genome shotgun (WGS) entry which is preliminary data.</text>
</comment>
<accession>A0A644YFR8</accession>
<evidence type="ECO:0000313" key="1">
    <source>
        <dbReference type="EMBL" id="MPM27346.1"/>
    </source>
</evidence>
<dbReference type="EMBL" id="VSSQ01004970">
    <property type="protein sequence ID" value="MPM27346.1"/>
    <property type="molecule type" value="Genomic_DNA"/>
</dbReference>
<gene>
    <name evidence="1" type="ORF">SDC9_73856</name>
</gene>
<proteinExistence type="predicted"/>
<reference evidence="1" key="1">
    <citation type="submission" date="2019-08" db="EMBL/GenBank/DDBJ databases">
        <authorList>
            <person name="Kucharzyk K."/>
            <person name="Murdoch R.W."/>
            <person name="Higgins S."/>
            <person name="Loffler F."/>
        </authorList>
    </citation>
    <scope>NUCLEOTIDE SEQUENCE</scope>
</reference>
<dbReference type="InterPro" id="IPR045527">
    <property type="entry name" value="DUF6470"/>
</dbReference>
<protein>
    <submittedName>
        <fullName evidence="1">Uncharacterized protein</fullName>
    </submittedName>
</protein>